<evidence type="ECO:0000313" key="2">
    <source>
        <dbReference type="Proteomes" id="UP000823674"/>
    </source>
</evidence>
<protein>
    <submittedName>
        <fullName evidence="1">Uncharacterized protein</fullName>
    </submittedName>
</protein>
<accession>A0ABQ7KXR8</accession>
<keyword evidence="2" id="KW-1185">Reference proteome</keyword>
<sequence>MAVCSNTFTGFAIAETKLRISLLRLIQPFCFLMQTTSNNVSQTVVTRLQRLWEARKGGELMELHLLLLDDKAPATIDSDIEETLKSLLLPKRLLSRCLMLSRITMLTWICDCFTQLYAKNITPTDNTDSMKLRTRIQAAFVMDENLKNSTYTTRK</sequence>
<proteinExistence type="predicted"/>
<evidence type="ECO:0000313" key="1">
    <source>
        <dbReference type="EMBL" id="KAG5377863.1"/>
    </source>
</evidence>
<organism evidence="1 2">
    <name type="scientific">Brassica rapa subsp. trilocularis</name>
    <dbReference type="NCBI Taxonomy" id="1813537"/>
    <lineage>
        <taxon>Eukaryota</taxon>
        <taxon>Viridiplantae</taxon>
        <taxon>Streptophyta</taxon>
        <taxon>Embryophyta</taxon>
        <taxon>Tracheophyta</taxon>
        <taxon>Spermatophyta</taxon>
        <taxon>Magnoliopsida</taxon>
        <taxon>eudicotyledons</taxon>
        <taxon>Gunneridae</taxon>
        <taxon>Pentapetalae</taxon>
        <taxon>rosids</taxon>
        <taxon>malvids</taxon>
        <taxon>Brassicales</taxon>
        <taxon>Brassicaceae</taxon>
        <taxon>Brassiceae</taxon>
        <taxon>Brassica</taxon>
    </lineage>
</organism>
<reference evidence="1 2" key="1">
    <citation type="submission" date="2021-03" db="EMBL/GenBank/DDBJ databases">
        <authorList>
            <person name="King G.J."/>
            <person name="Bancroft I."/>
            <person name="Baten A."/>
            <person name="Bloomfield J."/>
            <person name="Borpatragohain P."/>
            <person name="He Z."/>
            <person name="Irish N."/>
            <person name="Irwin J."/>
            <person name="Liu K."/>
            <person name="Mauleon R.P."/>
            <person name="Moore J."/>
            <person name="Morris R."/>
            <person name="Ostergaard L."/>
            <person name="Wang B."/>
            <person name="Wells R."/>
        </authorList>
    </citation>
    <scope>NUCLEOTIDE SEQUENCE [LARGE SCALE GENOMIC DNA]</scope>
    <source>
        <strain evidence="1">R-o-18</strain>
        <tissue evidence="1">Leaf</tissue>
    </source>
</reference>
<name>A0ABQ7KXR8_BRACM</name>
<dbReference type="EMBL" id="JADBGQ010000009">
    <property type="protein sequence ID" value="KAG5377863.1"/>
    <property type="molecule type" value="Genomic_DNA"/>
</dbReference>
<dbReference type="Proteomes" id="UP000823674">
    <property type="component" value="Chromosome A07"/>
</dbReference>
<gene>
    <name evidence="1" type="primary">A07g501110.1_BraROA</name>
    <name evidence="1" type="ORF">IGI04_025705</name>
</gene>
<comment type="caution">
    <text evidence="1">The sequence shown here is derived from an EMBL/GenBank/DDBJ whole genome shotgun (WGS) entry which is preliminary data.</text>
</comment>